<comment type="caution">
    <text evidence="3">Lacks conserved residue(s) required for the propagation of feature annotation.</text>
</comment>
<organism evidence="5 6">
    <name type="scientific">Oikopleura dioica</name>
    <name type="common">Tunicate</name>
    <dbReference type="NCBI Taxonomy" id="34765"/>
    <lineage>
        <taxon>Eukaryota</taxon>
        <taxon>Metazoa</taxon>
        <taxon>Chordata</taxon>
        <taxon>Tunicata</taxon>
        <taxon>Appendicularia</taxon>
        <taxon>Copelata</taxon>
        <taxon>Oikopleuridae</taxon>
        <taxon>Oikopleura</taxon>
    </lineage>
</organism>
<evidence type="ECO:0000313" key="5">
    <source>
        <dbReference type="EMBL" id="CAG5086787.1"/>
    </source>
</evidence>
<sequence length="410" mass="47866">MPTERWLFEYPRCLDGTCGQKGKDLVEFEQRGCVNKNGVPLMKDSGSLSYPLLDKDGNRSNYQRRDSCIWQITAATPGKWLKLRVTYLDVEYDAHCGLDRVHIFKGGIPTGGFTAQLVKKNPTMRVGRLCGGRNPDKNRGNGPMRHWRSFHDASTTLTKFYRKGQCPTEKKKRKGKVVNVEKKCLQNGFDNWIDLQTNSVTIAFDADQKEEYTGFTVEWTTEDAPHPPPPLPTADIPLIEADKVLLKKIAGNARGSSWGLLKQVKIETSSGTNPNEMRQIRQRAYNLWRDHSNRREDIFKNLKHENCLRDSKTDMMPKFLADQLHGELNRPFHQEQLKNTLKIYQKVLYWKTEYCAKYQDNKYGLYNQIERLIGTIYNYEEKYQRKVDYEEFSAWFKQKWDEEKQQLQEA</sequence>
<feature type="domain" description="CUB" evidence="4">
    <location>
        <begin position="18"/>
        <end position="222"/>
    </location>
</feature>
<evidence type="ECO:0000259" key="4">
    <source>
        <dbReference type="PROSITE" id="PS01180"/>
    </source>
</evidence>
<dbReference type="Proteomes" id="UP001158576">
    <property type="component" value="Chromosome PAR"/>
</dbReference>
<evidence type="ECO:0000256" key="1">
    <source>
        <dbReference type="ARBA" id="ARBA00022737"/>
    </source>
</evidence>
<evidence type="ECO:0000256" key="2">
    <source>
        <dbReference type="ARBA" id="ARBA00023157"/>
    </source>
</evidence>
<dbReference type="InterPro" id="IPR035914">
    <property type="entry name" value="Sperma_CUB_dom_sf"/>
</dbReference>
<gene>
    <name evidence="5" type="ORF">OKIOD_LOCUS2911</name>
</gene>
<evidence type="ECO:0000256" key="3">
    <source>
        <dbReference type="PROSITE-ProRule" id="PRU00059"/>
    </source>
</evidence>
<dbReference type="Gene3D" id="2.60.120.290">
    <property type="entry name" value="Spermadhesin, CUB domain"/>
    <property type="match status" value="1"/>
</dbReference>
<dbReference type="SUPFAM" id="SSF49854">
    <property type="entry name" value="Spermadhesin, CUB domain"/>
    <property type="match status" value="1"/>
</dbReference>
<keyword evidence="6" id="KW-1185">Reference proteome</keyword>
<protein>
    <submittedName>
        <fullName evidence="5">Oidioi.mRNA.OKI2018_I69.PAR.g11353.t1.cds</fullName>
    </submittedName>
</protein>
<dbReference type="Pfam" id="PF00431">
    <property type="entry name" value="CUB"/>
    <property type="match status" value="1"/>
</dbReference>
<proteinExistence type="predicted"/>
<dbReference type="InterPro" id="IPR000859">
    <property type="entry name" value="CUB_dom"/>
</dbReference>
<evidence type="ECO:0000313" key="6">
    <source>
        <dbReference type="Proteomes" id="UP001158576"/>
    </source>
</evidence>
<dbReference type="PANTHER" id="PTHR24251">
    <property type="entry name" value="OVOCHYMASE-RELATED"/>
    <property type="match status" value="1"/>
</dbReference>
<dbReference type="PROSITE" id="PS01180">
    <property type="entry name" value="CUB"/>
    <property type="match status" value="1"/>
</dbReference>
<keyword evidence="1" id="KW-0677">Repeat</keyword>
<dbReference type="EMBL" id="OU015568">
    <property type="protein sequence ID" value="CAG5086787.1"/>
    <property type="molecule type" value="Genomic_DNA"/>
</dbReference>
<keyword evidence="2" id="KW-1015">Disulfide bond</keyword>
<accession>A0ABN7RVZ1</accession>
<reference evidence="5 6" key="1">
    <citation type="submission" date="2021-04" db="EMBL/GenBank/DDBJ databases">
        <authorList>
            <person name="Bliznina A."/>
        </authorList>
    </citation>
    <scope>NUCLEOTIDE SEQUENCE [LARGE SCALE GENOMIC DNA]</scope>
</reference>
<name>A0ABN7RVZ1_OIKDI</name>